<dbReference type="EMBL" id="JADJMH010000002">
    <property type="protein sequence ID" value="MBK7674252.1"/>
    <property type="molecule type" value="Genomic_DNA"/>
</dbReference>
<dbReference type="InterPro" id="IPR008984">
    <property type="entry name" value="SMAD_FHA_dom_sf"/>
</dbReference>
<feature type="transmembrane region" description="Helical" evidence="2">
    <location>
        <begin position="245"/>
        <end position="265"/>
    </location>
</feature>
<keyword evidence="2" id="KW-1133">Transmembrane helix</keyword>
<reference evidence="4 5" key="1">
    <citation type="submission" date="2020-10" db="EMBL/GenBank/DDBJ databases">
        <title>Connecting structure to function with the recovery of over 1000 high-quality activated sludge metagenome-assembled genomes encoding full-length rRNA genes using long-read sequencing.</title>
        <authorList>
            <person name="Singleton C.M."/>
            <person name="Petriglieri F."/>
            <person name="Kristensen J.M."/>
            <person name="Kirkegaard R.H."/>
            <person name="Michaelsen T.Y."/>
            <person name="Andersen M.H."/>
            <person name="Karst S.M."/>
            <person name="Dueholm M.S."/>
            <person name="Nielsen P.H."/>
            <person name="Albertsen M."/>
        </authorList>
    </citation>
    <scope>NUCLEOTIDE SEQUENCE [LARGE SCALE GENOMIC DNA]</scope>
    <source>
        <strain evidence="4">EsbW_18-Q3-R4-48_BATAC.285</strain>
    </source>
</reference>
<organism evidence="4 5">
    <name type="scientific">Candidatus Accumulibacter proximus</name>
    <dbReference type="NCBI Taxonomy" id="2954385"/>
    <lineage>
        <taxon>Bacteria</taxon>
        <taxon>Pseudomonadati</taxon>
        <taxon>Pseudomonadota</taxon>
        <taxon>Betaproteobacteria</taxon>
        <taxon>Candidatus Accumulibacter</taxon>
    </lineage>
</organism>
<feature type="compositionally biased region" description="Pro residues" evidence="1">
    <location>
        <begin position="293"/>
        <end position="302"/>
    </location>
</feature>
<dbReference type="Gene3D" id="2.60.200.20">
    <property type="match status" value="1"/>
</dbReference>
<dbReference type="AlphaFoldDB" id="A0A935PXT1"/>
<accession>A0A935PXT1</accession>
<dbReference type="CDD" id="cd00198">
    <property type="entry name" value="vWFA"/>
    <property type="match status" value="1"/>
</dbReference>
<dbReference type="InterPro" id="IPR036465">
    <property type="entry name" value="vWFA_dom_sf"/>
</dbReference>
<dbReference type="PROSITE" id="PS50234">
    <property type="entry name" value="VWFA"/>
    <property type="match status" value="1"/>
</dbReference>
<evidence type="ECO:0000313" key="4">
    <source>
        <dbReference type="EMBL" id="MBK7674252.1"/>
    </source>
</evidence>
<comment type="caution">
    <text evidence="4">The sequence shown here is derived from an EMBL/GenBank/DDBJ whole genome shotgun (WGS) entry which is preliminary data.</text>
</comment>
<keyword evidence="2" id="KW-0472">Membrane</keyword>
<protein>
    <submittedName>
        <fullName evidence="4">VWA domain-containing protein</fullName>
    </submittedName>
</protein>
<evidence type="ECO:0000313" key="5">
    <source>
        <dbReference type="Proteomes" id="UP000697998"/>
    </source>
</evidence>
<sequence>MVDTSQSLAQRQRDVQDALQRWVRGMATSDRMAIVTFGDSVQVTDFTDKQADLLAASRLPTNGRRTHLHAALKKAVELARRLDHGLPTRRAIVVLSDGKNDERETGLTIDDVVRELAAAAVPVFALDANPAGKQGSEQHCSETMARIATISHGLCERLGSTPQTVQKSFENMRAAVRRIFIVEATCPECPADGVLRDYRIVIRLGQTVHESKPRQLAIEPPPKAAKGPEVPAVNPPPAEPDKTPWIYWLVGVFLILVLGVLAMWLSMRKTKDQAPTDEPGPADPGMETLPQVPVEPPHPQPTRTPNAVLNFVVVGGSQSGRRYEARLYDRIFLGNGAKCEICIDDDDEVAETQCEFSWVANSVHVRSLAGNLPTIAGGGQLRGSRRIDDRETIRVGRTELRILITRVSAQAS</sequence>
<dbReference type="SUPFAM" id="SSF53300">
    <property type="entry name" value="vWA-like"/>
    <property type="match status" value="1"/>
</dbReference>
<dbReference type="InterPro" id="IPR002035">
    <property type="entry name" value="VWF_A"/>
</dbReference>
<dbReference type="SUPFAM" id="SSF49879">
    <property type="entry name" value="SMAD/FHA domain"/>
    <property type="match status" value="1"/>
</dbReference>
<feature type="region of interest" description="Disordered" evidence="1">
    <location>
        <begin position="272"/>
        <end position="305"/>
    </location>
</feature>
<gene>
    <name evidence="4" type="ORF">IPJ27_05500</name>
</gene>
<dbReference type="Proteomes" id="UP000697998">
    <property type="component" value="Unassembled WGS sequence"/>
</dbReference>
<keyword evidence="2" id="KW-0812">Transmembrane</keyword>
<feature type="region of interest" description="Disordered" evidence="1">
    <location>
        <begin position="212"/>
        <end position="237"/>
    </location>
</feature>
<dbReference type="SMART" id="SM00327">
    <property type="entry name" value="VWA"/>
    <property type="match status" value="1"/>
</dbReference>
<dbReference type="Pfam" id="PF00092">
    <property type="entry name" value="VWA"/>
    <property type="match status" value="1"/>
</dbReference>
<evidence type="ECO:0000259" key="3">
    <source>
        <dbReference type="PROSITE" id="PS50234"/>
    </source>
</evidence>
<feature type="domain" description="VWFA" evidence="3">
    <location>
        <begin position="1"/>
        <end position="179"/>
    </location>
</feature>
<proteinExistence type="predicted"/>
<evidence type="ECO:0000256" key="1">
    <source>
        <dbReference type="SAM" id="MobiDB-lite"/>
    </source>
</evidence>
<name>A0A935PXT1_9PROT</name>
<evidence type="ECO:0000256" key="2">
    <source>
        <dbReference type="SAM" id="Phobius"/>
    </source>
</evidence>
<dbReference type="CDD" id="cd00060">
    <property type="entry name" value="FHA"/>
    <property type="match status" value="1"/>
</dbReference>
<dbReference type="Gene3D" id="3.40.50.410">
    <property type="entry name" value="von Willebrand factor, type A domain"/>
    <property type="match status" value="1"/>
</dbReference>